<evidence type="ECO:0000256" key="1">
    <source>
        <dbReference type="SAM" id="MobiDB-lite"/>
    </source>
</evidence>
<evidence type="ECO:0000313" key="2">
    <source>
        <dbReference type="EMBL" id="KAJ6753758.1"/>
    </source>
</evidence>
<comment type="caution">
    <text evidence="2">The sequence shown here is derived from an EMBL/GenBank/DDBJ whole genome shotgun (WGS) entry which is preliminary data.</text>
</comment>
<feature type="region of interest" description="Disordered" evidence="1">
    <location>
        <begin position="90"/>
        <end position="140"/>
    </location>
</feature>
<protein>
    <submittedName>
        <fullName evidence="2">Uncharacterized protein</fullName>
    </submittedName>
</protein>
<dbReference type="OrthoDB" id="849508at2759"/>
<gene>
    <name evidence="2" type="ORF">OIU79_026572</name>
</gene>
<name>A0A9Q0VU66_SALPP</name>
<reference evidence="2" key="2">
    <citation type="journal article" date="2023" name="Int. J. Mol. Sci.">
        <title>De Novo Assembly and Annotation of 11 Diverse Shrub Willow (Salix) Genomes Reveals Novel Gene Organization in Sex-Linked Regions.</title>
        <authorList>
            <person name="Hyden B."/>
            <person name="Feng K."/>
            <person name="Yates T.B."/>
            <person name="Jawdy S."/>
            <person name="Cereghino C."/>
            <person name="Smart L.B."/>
            <person name="Muchero W."/>
        </authorList>
    </citation>
    <scope>NUCLEOTIDE SEQUENCE</scope>
    <source>
        <tissue evidence="2">Shoot tip</tissue>
    </source>
</reference>
<reference evidence="2" key="1">
    <citation type="submission" date="2022-11" db="EMBL/GenBank/DDBJ databases">
        <authorList>
            <person name="Hyden B.L."/>
            <person name="Feng K."/>
            <person name="Yates T."/>
            <person name="Jawdy S."/>
            <person name="Smart L.B."/>
            <person name="Muchero W."/>
        </authorList>
    </citation>
    <scope>NUCLEOTIDE SEQUENCE</scope>
    <source>
        <tissue evidence="2">Shoot tip</tissue>
    </source>
</reference>
<feature type="compositionally biased region" description="Acidic residues" evidence="1">
    <location>
        <begin position="97"/>
        <end position="140"/>
    </location>
</feature>
<proteinExistence type="predicted"/>
<dbReference type="EMBL" id="JAPFFK010000007">
    <property type="protein sequence ID" value="KAJ6753758.1"/>
    <property type="molecule type" value="Genomic_DNA"/>
</dbReference>
<keyword evidence="3" id="KW-1185">Reference proteome</keyword>
<dbReference type="Proteomes" id="UP001151532">
    <property type="component" value="Chromosome 16"/>
</dbReference>
<evidence type="ECO:0000313" key="3">
    <source>
        <dbReference type="Proteomes" id="UP001151532"/>
    </source>
</evidence>
<dbReference type="AlphaFoldDB" id="A0A9Q0VU66"/>
<sequence>MATPATRMMLFKSGKSSPLHLLRGSLLGGSSSITSQFISDPAALLQPQQKPIFSLLGEQSNAGPGRDMNGVLNWRFGGFGETGRVEARGKSETVISDGDEDDFEGVDYDEEIEDFDEDAEFEDGGDFDDGDGDEDEDDRK</sequence>
<accession>A0A9Q0VU66</accession>
<organism evidence="2 3">
    <name type="scientific">Salix purpurea</name>
    <name type="common">Purple osier willow</name>
    <dbReference type="NCBI Taxonomy" id="77065"/>
    <lineage>
        <taxon>Eukaryota</taxon>
        <taxon>Viridiplantae</taxon>
        <taxon>Streptophyta</taxon>
        <taxon>Embryophyta</taxon>
        <taxon>Tracheophyta</taxon>
        <taxon>Spermatophyta</taxon>
        <taxon>Magnoliopsida</taxon>
        <taxon>eudicotyledons</taxon>
        <taxon>Gunneridae</taxon>
        <taxon>Pentapetalae</taxon>
        <taxon>rosids</taxon>
        <taxon>fabids</taxon>
        <taxon>Malpighiales</taxon>
        <taxon>Salicaceae</taxon>
        <taxon>Saliceae</taxon>
        <taxon>Salix</taxon>
    </lineage>
</organism>